<evidence type="ECO:0000256" key="1">
    <source>
        <dbReference type="SAM" id="Phobius"/>
    </source>
</evidence>
<sequence length="95" mass="10733">MKRSWICAGTLDGLPRQAELIKNFGNRAGFQDGGNDFHILSTTRTVFDIAIKHPLEQARPTDTRRNRWILCIVIFVSDGLLLPVFSPGIIFGRKH</sequence>
<keyword evidence="1" id="KW-1133">Transmembrane helix</keyword>
<feature type="transmembrane region" description="Helical" evidence="1">
    <location>
        <begin position="68"/>
        <end position="91"/>
    </location>
</feature>
<evidence type="ECO:0000313" key="3">
    <source>
        <dbReference type="Proteomes" id="UP000001966"/>
    </source>
</evidence>
<proteinExistence type="predicted"/>
<dbReference type="HOGENOM" id="CLU_2369950_0_0_4"/>
<organism evidence="2 3">
    <name type="scientific">Nitrosomonas eutropha (strain DSM 101675 / C91 / Nm57)</name>
    <dbReference type="NCBI Taxonomy" id="335283"/>
    <lineage>
        <taxon>Bacteria</taxon>
        <taxon>Pseudomonadati</taxon>
        <taxon>Pseudomonadota</taxon>
        <taxon>Betaproteobacteria</taxon>
        <taxon>Nitrosomonadales</taxon>
        <taxon>Nitrosomonadaceae</taxon>
        <taxon>Nitrosomonas</taxon>
    </lineage>
</organism>
<gene>
    <name evidence="2" type="ordered locus">Neut_0981</name>
</gene>
<dbReference type="RefSeq" id="WP_011634065.1">
    <property type="nucleotide sequence ID" value="NC_008344.1"/>
</dbReference>
<dbReference type="Proteomes" id="UP000001966">
    <property type="component" value="Chromosome"/>
</dbReference>
<evidence type="ECO:0000313" key="2">
    <source>
        <dbReference type="EMBL" id="ABI59241.1"/>
    </source>
</evidence>
<name>Q0AHE1_NITEC</name>
<reference evidence="2 3" key="1">
    <citation type="journal article" date="2007" name="Environ. Microbiol.">
        <title>Whole-genome analysis of the ammonia-oxidizing bacterium, Nitrosomonas eutropha C91: implications for niche adaptation.</title>
        <authorList>
            <person name="Stein L.Y."/>
            <person name="Arp D.J."/>
            <person name="Berube P.M."/>
            <person name="Chain P.S."/>
            <person name="Hauser L."/>
            <person name="Jetten M.S."/>
            <person name="Klotz M.G."/>
            <person name="Larimer F.W."/>
            <person name="Norton J.M."/>
            <person name="Op den Camp H.J.M."/>
            <person name="Shin M."/>
            <person name="Wei X."/>
        </authorList>
    </citation>
    <scope>NUCLEOTIDE SEQUENCE [LARGE SCALE GENOMIC DNA]</scope>
    <source>
        <strain evidence="3">DSM 101675 / C91 / Nm57</strain>
    </source>
</reference>
<keyword evidence="1" id="KW-0812">Transmembrane</keyword>
<dbReference type="EMBL" id="CP000450">
    <property type="protein sequence ID" value="ABI59241.1"/>
    <property type="molecule type" value="Genomic_DNA"/>
</dbReference>
<dbReference type="KEGG" id="net:Neut_0981"/>
<keyword evidence="1" id="KW-0472">Membrane</keyword>
<accession>Q0AHE1</accession>
<dbReference type="AlphaFoldDB" id="Q0AHE1"/>
<protein>
    <submittedName>
        <fullName evidence="2">Uncharacterized protein</fullName>
    </submittedName>
</protein>